<dbReference type="Pfam" id="PF14622">
    <property type="entry name" value="Ribonucleas_3_3"/>
    <property type="match status" value="1"/>
</dbReference>
<dbReference type="GO" id="GO:0004525">
    <property type="term" value="F:ribonuclease III activity"/>
    <property type="evidence" value="ECO:0007669"/>
    <property type="project" value="InterPro"/>
</dbReference>
<keyword evidence="1" id="KW-0732">Signal</keyword>
<name>A0A8T0HY64_CERPU</name>
<evidence type="ECO:0000259" key="2">
    <source>
        <dbReference type="PROSITE" id="PS50142"/>
    </source>
</evidence>
<gene>
    <name evidence="3" type="ORF">KC19_5G016700</name>
</gene>
<feature type="signal peptide" evidence="1">
    <location>
        <begin position="1"/>
        <end position="21"/>
    </location>
</feature>
<dbReference type="SUPFAM" id="SSF69065">
    <property type="entry name" value="RNase III domain-like"/>
    <property type="match status" value="1"/>
</dbReference>
<dbReference type="PROSITE" id="PS50142">
    <property type="entry name" value="RNASE_3_2"/>
    <property type="match status" value="1"/>
</dbReference>
<evidence type="ECO:0000313" key="3">
    <source>
        <dbReference type="EMBL" id="KAG0575611.1"/>
    </source>
</evidence>
<dbReference type="CDD" id="cd00593">
    <property type="entry name" value="RIBOc"/>
    <property type="match status" value="1"/>
</dbReference>
<dbReference type="SMART" id="SM00535">
    <property type="entry name" value="RIBOc"/>
    <property type="match status" value="1"/>
</dbReference>
<dbReference type="InterPro" id="IPR000999">
    <property type="entry name" value="RNase_III_dom"/>
</dbReference>
<evidence type="ECO:0000256" key="1">
    <source>
        <dbReference type="SAM" id="SignalP"/>
    </source>
</evidence>
<comment type="caution">
    <text evidence="3">The sequence shown here is derived from an EMBL/GenBank/DDBJ whole genome shotgun (WGS) entry which is preliminary data.</text>
</comment>
<organism evidence="3 4">
    <name type="scientific">Ceratodon purpureus</name>
    <name type="common">Fire moss</name>
    <name type="synonym">Dicranum purpureum</name>
    <dbReference type="NCBI Taxonomy" id="3225"/>
    <lineage>
        <taxon>Eukaryota</taxon>
        <taxon>Viridiplantae</taxon>
        <taxon>Streptophyta</taxon>
        <taxon>Embryophyta</taxon>
        <taxon>Bryophyta</taxon>
        <taxon>Bryophytina</taxon>
        <taxon>Bryopsida</taxon>
        <taxon>Dicranidae</taxon>
        <taxon>Pseudoditrichales</taxon>
        <taxon>Ditrichaceae</taxon>
        <taxon>Ceratodon</taxon>
    </lineage>
</organism>
<dbReference type="GO" id="GO:0006396">
    <property type="term" value="P:RNA processing"/>
    <property type="evidence" value="ECO:0007669"/>
    <property type="project" value="InterPro"/>
</dbReference>
<feature type="domain" description="RNase III" evidence="2">
    <location>
        <begin position="51"/>
        <end position="169"/>
    </location>
</feature>
<protein>
    <recommendedName>
        <fullName evidence="2">RNase III domain-containing protein</fullName>
    </recommendedName>
</protein>
<dbReference type="Gene3D" id="1.10.1520.10">
    <property type="entry name" value="Ribonuclease III domain"/>
    <property type="match status" value="1"/>
</dbReference>
<dbReference type="InterPro" id="IPR036389">
    <property type="entry name" value="RNase_III_sf"/>
</dbReference>
<dbReference type="AlphaFoldDB" id="A0A8T0HY64"/>
<proteinExistence type="predicted"/>
<dbReference type="EMBL" id="CM026425">
    <property type="protein sequence ID" value="KAG0575611.1"/>
    <property type="molecule type" value="Genomic_DNA"/>
</dbReference>
<reference evidence="3" key="1">
    <citation type="submission" date="2020-06" db="EMBL/GenBank/DDBJ databases">
        <title>WGS assembly of Ceratodon purpureus strain R40.</title>
        <authorList>
            <person name="Carey S.B."/>
            <person name="Jenkins J."/>
            <person name="Shu S."/>
            <person name="Lovell J.T."/>
            <person name="Sreedasyam A."/>
            <person name="Maumus F."/>
            <person name="Tiley G.P."/>
            <person name="Fernandez-Pozo N."/>
            <person name="Barry K."/>
            <person name="Chen C."/>
            <person name="Wang M."/>
            <person name="Lipzen A."/>
            <person name="Daum C."/>
            <person name="Saski C.A."/>
            <person name="Payton A.C."/>
            <person name="Mcbreen J.C."/>
            <person name="Conrad R.E."/>
            <person name="Kollar L.M."/>
            <person name="Olsson S."/>
            <person name="Huttunen S."/>
            <person name="Landis J.B."/>
            <person name="Wickett N.J."/>
            <person name="Johnson M.G."/>
            <person name="Rensing S.A."/>
            <person name="Grimwood J."/>
            <person name="Schmutz J."/>
            <person name="Mcdaniel S.F."/>
        </authorList>
    </citation>
    <scope>NUCLEOTIDE SEQUENCE</scope>
    <source>
        <strain evidence="3">R40</strain>
    </source>
</reference>
<keyword evidence="4" id="KW-1185">Reference proteome</keyword>
<accession>A0A8T0HY64</accession>
<feature type="chain" id="PRO_5035736810" description="RNase III domain-containing protein" evidence="1">
    <location>
        <begin position="22"/>
        <end position="191"/>
    </location>
</feature>
<sequence>MAKSSFLLLLGLVAFAVSAMAAREISTETTPSSMMKEVRQRASRRPTENELAILQDRLGYKFKKMNLLIEALTHSSFSEANNDVLHVLGGKSVQQAIALHLIMENPDVTKGELDSVIRKHSEAKECAKDAAEIGLDSLIMVGKGVGDINNKILSSAFNAVFGAITVDDGPTTANFAYWTVKKWNDHHVDVI</sequence>
<evidence type="ECO:0000313" key="4">
    <source>
        <dbReference type="Proteomes" id="UP000822688"/>
    </source>
</evidence>
<dbReference type="Proteomes" id="UP000822688">
    <property type="component" value="Chromosome 5"/>
</dbReference>